<keyword evidence="5 7" id="KW-1133">Transmembrane helix</keyword>
<feature type="transmembrane region" description="Helical" evidence="7">
    <location>
        <begin position="129"/>
        <end position="148"/>
    </location>
</feature>
<comment type="subcellular location">
    <subcellularLocation>
        <location evidence="1">Cell membrane</location>
        <topology evidence="1">Multi-pass membrane protein</topology>
    </subcellularLocation>
</comment>
<dbReference type="Gene3D" id="3.40.720.10">
    <property type="entry name" value="Alkaline Phosphatase, subunit A"/>
    <property type="match status" value="1"/>
</dbReference>
<dbReference type="Proteomes" id="UP000886725">
    <property type="component" value="Unassembled WGS sequence"/>
</dbReference>
<comment type="pathway">
    <text evidence="2">Cell wall biogenesis; lipoteichoic acid biosynthesis.</text>
</comment>
<dbReference type="InterPro" id="IPR017850">
    <property type="entry name" value="Alkaline_phosphatase_core_sf"/>
</dbReference>
<dbReference type="AlphaFoldDB" id="A0A9D1CKG3"/>
<gene>
    <name evidence="9" type="ORF">IAC85_05685</name>
</gene>
<accession>A0A9D1CKG3</accession>
<dbReference type="PANTHER" id="PTHR47371">
    <property type="entry name" value="LIPOTEICHOIC ACID SYNTHASE"/>
    <property type="match status" value="1"/>
</dbReference>
<dbReference type="GO" id="GO:0005886">
    <property type="term" value="C:plasma membrane"/>
    <property type="evidence" value="ECO:0007669"/>
    <property type="project" value="UniProtKB-SubCell"/>
</dbReference>
<comment type="caution">
    <text evidence="9">The sequence shown here is derived from an EMBL/GenBank/DDBJ whole genome shotgun (WGS) entry which is preliminary data.</text>
</comment>
<dbReference type="Pfam" id="PF00884">
    <property type="entry name" value="Sulfatase"/>
    <property type="match status" value="1"/>
</dbReference>
<feature type="transmembrane region" description="Helical" evidence="7">
    <location>
        <begin position="12"/>
        <end position="30"/>
    </location>
</feature>
<organism evidence="9 10">
    <name type="scientific">Candidatus Faecenecus gallistercoris</name>
    <dbReference type="NCBI Taxonomy" id="2840793"/>
    <lineage>
        <taxon>Bacteria</taxon>
        <taxon>Bacillati</taxon>
        <taxon>Bacillota</taxon>
        <taxon>Bacillota incertae sedis</taxon>
        <taxon>Candidatus Faecenecus</taxon>
    </lineage>
</organism>
<reference evidence="9" key="1">
    <citation type="submission" date="2020-10" db="EMBL/GenBank/DDBJ databases">
        <authorList>
            <person name="Gilroy R."/>
        </authorList>
    </citation>
    <scope>NUCLEOTIDE SEQUENCE</scope>
    <source>
        <strain evidence="9">CHK165-10780</strain>
    </source>
</reference>
<evidence type="ECO:0000313" key="10">
    <source>
        <dbReference type="Proteomes" id="UP000886725"/>
    </source>
</evidence>
<feature type="domain" description="Sulfatase N-terminal" evidence="8">
    <location>
        <begin position="269"/>
        <end position="551"/>
    </location>
</feature>
<dbReference type="EMBL" id="DVFU01000110">
    <property type="protein sequence ID" value="HIQ65211.1"/>
    <property type="molecule type" value="Genomic_DNA"/>
</dbReference>
<dbReference type="CDD" id="cd16015">
    <property type="entry name" value="LTA_synthase"/>
    <property type="match status" value="1"/>
</dbReference>
<name>A0A9D1CKG3_9FIRM</name>
<keyword evidence="6 7" id="KW-0472">Membrane</keyword>
<dbReference type="InterPro" id="IPR050448">
    <property type="entry name" value="OpgB/LTA_synthase_biosynth"/>
</dbReference>
<evidence type="ECO:0000256" key="2">
    <source>
        <dbReference type="ARBA" id="ARBA00004936"/>
    </source>
</evidence>
<reference evidence="9" key="2">
    <citation type="journal article" date="2021" name="PeerJ">
        <title>Extensive microbial diversity within the chicken gut microbiome revealed by metagenomics and culture.</title>
        <authorList>
            <person name="Gilroy R."/>
            <person name="Ravi A."/>
            <person name="Getino M."/>
            <person name="Pursley I."/>
            <person name="Horton D.L."/>
            <person name="Alikhan N.F."/>
            <person name="Baker D."/>
            <person name="Gharbi K."/>
            <person name="Hall N."/>
            <person name="Watson M."/>
            <person name="Adriaenssens E.M."/>
            <person name="Foster-Nyarko E."/>
            <person name="Jarju S."/>
            <person name="Secka A."/>
            <person name="Antonio M."/>
            <person name="Oren A."/>
            <person name="Chaudhuri R.R."/>
            <person name="La Ragione R."/>
            <person name="Hildebrand F."/>
            <person name="Pallen M.J."/>
        </authorList>
    </citation>
    <scope>NUCLEOTIDE SEQUENCE</scope>
    <source>
        <strain evidence="9">CHK165-10780</strain>
    </source>
</reference>
<dbReference type="Gene3D" id="3.30.1120.170">
    <property type="match status" value="1"/>
</dbReference>
<evidence type="ECO:0000256" key="4">
    <source>
        <dbReference type="ARBA" id="ARBA00022692"/>
    </source>
</evidence>
<evidence type="ECO:0000313" key="9">
    <source>
        <dbReference type="EMBL" id="HIQ65211.1"/>
    </source>
</evidence>
<dbReference type="InterPro" id="IPR000917">
    <property type="entry name" value="Sulfatase_N"/>
</dbReference>
<evidence type="ECO:0000256" key="7">
    <source>
        <dbReference type="SAM" id="Phobius"/>
    </source>
</evidence>
<feature type="transmembrane region" description="Helical" evidence="7">
    <location>
        <begin position="50"/>
        <end position="69"/>
    </location>
</feature>
<evidence type="ECO:0000256" key="6">
    <source>
        <dbReference type="ARBA" id="ARBA00023136"/>
    </source>
</evidence>
<proteinExistence type="predicted"/>
<keyword evidence="3" id="KW-1003">Cell membrane</keyword>
<keyword evidence="4 7" id="KW-0812">Transmembrane</keyword>
<evidence type="ECO:0000256" key="3">
    <source>
        <dbReference type="ARBA" id="ARBA00022475"/>
    </source>
</evidence>
<dbReference type="SUPFAM" id="SSF53649">
    <property type="entry name" value="Alkaline phosphatase-like"/>
    <property type="match status" value="1"/>
</dbReference>
<feature type="transmembrane region" description="Helical" evidence="7">
    <location>
        <begin position="160"/>
        <end position="179"/>
    </location>
</feature>
<sequence>MKKFFNKVWQYPCFAYLFLFGFFFFSFMSLDLGIRYFSNQYTGFYGWTHASPFFFSLSWIFLFFFFVMLLPKKRRVIAYGILIGLFQVLVLAQMLHQSILGRFFSVYDLFLTGEGAGYFLSSFRWITPYMVSLLFLSIVSCIFGCFLFSTEPVYKRKNSYYTRLGICLLSGFVLFRGLAFERLGEPSDPNSWDRWNNVYNVYLDFNNPSKNMEVAGLYEMTFRSVVVYIEQEYLEDRSTLREEVESYFTTRNETLDLSTNEYTGIFKDKNLILIMMESIDSWLVNEEIMPTLSYLQETGWNFTERYSPAFGGGQTFNSEFAANTGLFAIENGQAAYNFDRNAYPYSLPSLFHNNGYQTQALHVNHGNFYNRNSIHLAIGYDRHISLLDDFPNSNLNFFYDSNLLKDESVADLIIPAAEPFMNFIITYTAHMPYDSTNDKCVIDLYGLAVPGDSTLSCIRNLARDTDEFLKELLERLEQEDHLDDTILVLFSDHYAYAYPDPSYIATVKNESNGNLLQHVPFVIWGNDIESQTFDMLMTTTDILPTVANLFGLDGYNPRNYIATDVFGSNHDNYVYFADGSWYDGNLYYTGQVVNDDLLPYVSSVSKEVQDKILTNNNILLSDYYVES</sequence>
<protein>
    <submittedName>
        <fullName evidence="9">LTA synthase family protein</fullName>
    </submittedName>
</protein>
<dbReference type="PANTHER" id="PTHR47371:SF3">
    <property type="entry name" value="PHOSPHOGLYCEROL TRANSFERASE I"/>
    <property type="match status" value="1"/>
</dbReference>
<evidence type="ECO:0000256" key="5">
    <source>
        <dbReference type="ARBA" id="ARBA00022989"/>
    </source>
</evidence>
<evidence type="ECO:0000256" key="1">
    <source>
        <dbReference type="ARBA" id="ARBA00004651"/>
    </source>
</evidence>
<evidence type="ECO:0000259" key="8">
    <source>
        <dbReference type="Pfam" id="PF00884"/>
    </source>
</evidence>
<feature type="transmembrane region" description="Helical" evidence="7">
    <location>
        <begin position="76"/>
        <end position="95"/>
    </location>
</feature>